<gene>
    <name evidence="1" type="ORF">UFOPK1537_00507</name>
</gene>
<organism evidence="1">
    <name type="scientific">freshwater metagenome</name>
    <dbReference type="NCBI Taxonomy" id="449393"/>
    <lineage>
        <taxon>unclassified sequences</taxon>
        <taxon>metagenomes</taxon>
        <taxon>ecological metagenomes</taxon>
    </lineage>
</organism>
<evidence type="ECO:0000313" key="1">
    <source>
        <dbReference type="EMBL" id="CAB4554110.1"/>
    </source>
</evidence>
<dbReference type="EMBL" id="CAEZSX010000063">
    <property type="protein sequence ID" value="CAB4554110.1"/>
    <property type="molecule type" value="Genomic_DNA"/>
</dbReference>
<accession>A0A6J6CRB2</accession>
<proteinExistence type="predicted"/>
<reference evidence="1" key="1">
    <citation type="submission" date="2020-05" db="EMBL/GenBank/DDBJ databases">
        <authorList>
            <person name="Chiriac C."/>
            <person name="Salcher M."/>
            <person name="Ghai R."/>
            <person name="Kavagutti S V."/>
        </authorList>
    </citation>
    <scope>NUCLEOTIDE SEQUENCE</scope>
</reference>
<sequence>MFPGLGIPGVVGETFGSFGASVIELGARREVFGFTSFAGSAEATGSSVTGASSLALGAAFGLATFFSLGLASGNAARSFLATGGAIVEDPDLTYSPSSSNLAKATLVSMPSSLATS</sequence>
<dbReference type="AlphaFoldDB" id="A0A6J6CRB2"/>
<name>A0A6J6CRB2_9ZZZZ</name>
<protein>
    <submittedName>
        <fullName evidence="1">Unannotated protein</fullName>
    </submittedName>
</protein>